<reference evidence="1" key="1">
    <citation type="submission" date="2023-08" db="EMBL/GenBank/DDBJ databases">
        <title>Reference Genome Resource for the Citrus Pathogen Phytophthora citrophthora.</title>
        <authorList>
            <person name="Moller H."/>
            <person name="Coetzee B."/>
            <person name="Rose L.J."/>
            <person name="Van Niekerk J.M."/>
        </authorList>
    </citation>
    <scope>NUCLEOTIDE SEQUENCE</scope>
    <source>
        <strain evidence="1">STE-U-9442</strain>
    </source>
</reference>
<dbReference type="AlphaFoldDB" id="A0AAD9LNL1"/>
<accession>A0AAD9LNL1</accession>
<name>A0AAD9LNL1_9STRA</name>
<evidence type="ECO:0000313" key="1">
    <source>
        <dbReference type="EMBL" id="KAK1944003.1"/>
    </source>
</evidence>
<keyword evidence="2" id="KW-1185">Reference proteome</keyword>
<comment type="caution">
    <text evidence="1">The sequence shown here is derived from an EMBL/GenBank/DDBJ whole genome shotgun (WGS) entry which is preliminary data.</text>
</comment>
<evidence type="ECO:0000313" key="2">
    <source>
        <dbReference type="Proteomes" id="UP001259832"/>
    </source>
</evidence>
<organism evidence="1 2">
    <name type="scientific">Phytophthora citrophthora</name>
    <dbReference type="NCBI Taxonomy" id="4793"/>
    <lineage>
        <taxon>Eukaryota</taxon>
        <taxon>Sar</taxon>
        <taxon>Stramenopiles</taxon>
        <taxon>Oomycota</taxon>
        <taxon>Peronosporomycetes</taxon>
        <taxon>Peronosporales</taxon>
        <taxon>Peronosporaceae</taxon>
        <taxon>Phytophthora</taxon>
    </lineage>
</organism>
<protein>
    <submittedName>
        <fullName evidence="1">Uncharacterized protein</fullName>
    </submittedName>
</protein>
<gene>
    <name evidence="1" type="ORF">P3T76_005399</name>
</gene>
<dbReference type="Proteomes" id="UP001259832">
    <property type="component" value="Unassembled WGS sequence"/>
</dbReference>
<proteinExistence type="predicted"/>
<sequence>MRTNLSPSNDSTFSFSNFLATDQVPTPPAPNLTTRMPSLRVIGASIFGLVLLAVANAQDATPRQSANVTESDSGVLLTAINDVDSYSSDVSTLVCIYTVNNLQVKKDTYNYSVTGCKVDPEFVGRCPDLTTFPACGSYNVVVTSKSKSKKPKVKSITKAQMPSLSTLASFLVGLALLAASSAQEPADGEKLYTALGNVDSYSPDVTTYLCVDKINGQEMQAADYKFDVTGCNADKEFVGRCPDLTSFPDCGSYSIVVSGNKVTSITGQKMLRSSGGKCQGK</sequence>
<dbReference type="EMBL" id="JASMQC010000007">
    <property type="protein sequence ID" value="KAK1944003.1"/>
    <property type="molecule type" value="Genomic_DNA"/>
</dbReference>